<dbReference type="EMBL" id="CP000474">
    <property type="protein sequence ID" value="ABM07994.1"/>
    <property type="molecule type" value="Genomic_DNA"/>
</dbReference>
<reference evidence="2 3" key="1">
    <citation type="journal article" date="2006" name="PLoS Genet.">
        <title>Secrets of soil survival revealed by the genome sequence of Arthrobacter aurescens TC1.</title>
        <authorList>
            <person name="Mongodin E.F."/>
            <person name="Shapir N."/>
            <person name="Daugherty S.C."/>
            <person name="DeBoy R.T."/>
            <person name="Emerson J.B."/>
            <person name="Shvartzbeyn A."/>
            <person name="Radune D."/>
            <person name="Vamathevan J."/>
            <person name="Riggs F."/>
            <person name="Grinberg V."/>
            <person name="Khouri H."/>
            <person name="Wackett L.P."/>
            <person name="Nelson K.E."/>
            <person name="Sadowsky M.J."/>
        </authorList>
    </citation>
    <scope>NUCLEOTIDE SEQUENCE [LARGE SCALE GENOMIC DNA]</scope>
    <source>
        <strain evidence="2 3">TC1</strain>
    </source>
</reference>
<dbReference type="STRING" id="290340.AAur_1162"/>
<evidence type="ECO:0000256" key="1">
    <source>
        <dbReference type="SAM" id="MobiDB-lite"/>
    </source>
</evidence>
<sequence>MTPPRPNQGREYKGVRASASTPSYRRVESPQTMARGSLFALRTGQSLSSTARKLTLFISSTVTLNTPIDFDLALSSCHERLSLGETSSNGPIHLLR</sequence>
<evidence type="ECO:0000313" key="3">
    <source>
        <dbReference type="Proteomes" id="UP000000637"/>
    </source>
</evidence>
<dbReference type="Proteomes" id="UP000000637">
    <property type="component" value="Chromosome"/>
</dbReference>
<accession>A1R3Y6</accession>
<dbReference type="KEGG" id="aau:AAur_1162"/>
<keyword evidence="3" id="KW-1185">Reference proteome</keyword>
<dbReference type="AlphaFoldDB" id="A1R3Y6"/>
<protein>
    <submittedName>
        <fullName evidence="2">Uncharacterized protein</fullName>
    </submittedName>
</protein>
<evidence type="ECO:0000313" key="2">
    <source>
        <dbReference type="EMBL" id="ABM07994.1"/>
    </source>
</evidence>
<name>A1R3Y6_PAEAT</name>
<gene>
    <name evidence="2" type="ordered locus">AAur_1162</name>
</gene>
<organism evidence="2 3">
    <name type="scientific">Paenarthrobacter aurescens (strain TC1)</name>
    <dbReference type="NCBI Taxonomy" id="290340"/>
    <lineage>
        <taxon>Bacteria</taxon>
        <taxon>Bacillati</taxon>
        <taxon>Actinomycetota</taxon>
        <taxon>Actinomycetes</taxon>
        <taxon>Micrococcales</taxon>
        <taxon>Micrococcaceae</taxon>
        <taxon>Paenarthrobacter</taxon>
    </lineage>
</organism>
<feature type="compositionally biased region" description="Polar residues" evidence="1">
    <location>
        <begin position="18"/>
        <end position="29"/>
    </location>
</feature>
<proteinExistence type="predicted"/>
<dbReference type="HOGENOM" id="CLU_2353768_0_0_11"/>
<feature type="region of interest" description="Disordered" evidence="1">
    <location>
        <begin position="1"/>
        <end position="29"/>
    </location>
</feature>